<sequence length="114" mass="12659">MKRLIHHVNRQPEHIRHLVAIGCTVVVGSLVFAFWFNSFEKMTYALLNPGQELEQEGPVFAVASDSLFGTIGGLFSDLKAQIGELFGNQADTRIEDQGEEEPGQVHPLPVSNER</sequence>
<reference evidence="3 4" key="1">
    <citation type="journal article" date="2016" name="Nat. Commun.">
        <title>Thousands of microbial genomes shed light on interconnected biogeochemical processes in an aquifer system.</title>
        <authorList>
            <person name="Anantharaman K."/>
            <person name="Brown C.T."/>
            <person name="Hug L.A."/>
            <person name="Sharon I."/>
            <person name="Castelle C.J."/>
            <person name="Probst A.J."/>
            <person name="Thomas B.C."/>
            <person name="Singh A."/>
            <person name="Wilkins M.J."/>
            <person name="Karaoz U."/>
            <person name="Brodie E.L."/>
            <person name="Williams K.H."/>
            <person name="Hubbard S.S."/>
            <person name="Banfield J.F."/>
        </authorList>
    </citation>
    <scope>NUCLEOTIDE SEQUENCE [LARGE SCALE GENOMIC DNA]</scope>
</reference>
<organism evidence="3 4">
    <name type="scientific">Candidatus Yanofskybacteria bacterium RIFCSPLOWO2_01_FULL_49_17</name>
    <dbReference type="NCBI Taxonomy" id="1802700"/>
    <lineage>
        <taxon>Bacteria</taxon>
        <taxon>Candidatus Yanofskyibacteriota</taxon>
    </lineage>
</organism>
<feature type="transmembrane region" description="Helical" evidence="2">
    <location>
        <begin position="15"/>
        <end position="36"/>
    </location>
</feature>
<evidence type="ECO:0000313" key="4">
    <source>
        <dbReference type="Proteomes" id="UP000178444"/>
    </source>
</evidence>
<evidence type="ECO:0000256" key="2">
    <source>
        <dbReference type="SAM" id="Phobius"/>
    </source>
</evidence>
<gene>
    <name evidence="3" type="ORF">A2941_01955</name>
</gene>
<keyword evidence="2" id="KW-0472">Membrane</keyword>
<dbReference type="Proteomes" id="UP000178444">
    <property type="component" value="Unassembled WGS sequence"/>
</dbReference>
<evidence type="ECO:0000256" key="1">
    <source>
        <dbReference type="SAM" id="MobiDB-lite"/>
    </source>
</evidence>
<proteinExistence type="predicted"/>
<dbReference type="EMBL" id="MGKO01000001">
    <property type="protein sequence ID" value="OGN28290.1"/>
    <property type="molecule type" value="Genomic_DNA"/>
</dbReference>
<protein>
    <submittedName>
        <fullName evidence="3">Uncharacterized protein</fullName>
    </submittedName>
</protein>
<name>A0A1F8GTI3_9BACT</name>
<feature type="region of interest" description="Disordered" evidence="1">
    <location>
        <begin position="89"/>
        <end position="114"/>
    </location>
</feature>
<keyword evidence="2" id="KW-0812">Transmembrane</keyword>
<keyword evidence="2" id="KW-1133">Transmembrane helix</keyword>
<accession>A0A1F8GTI3</accession>
<dbReference type="AlphaFoldDB" id="A0A1F8GTI3"/>
<evidence type="ECO:0000313" key="3">
    <source>
        <dbReference type="EMBL" id="OGN28290.1"/>
    </source>
</evidence>
<comment type="caution">
    <text evidence="3">The sequence shown here is derived from an EMBL/GenBank/DDBJ whole genome shotgun (WGS) entry which is preliminary data.</text>
</comment>